<accession>A0A7G5IHY1</accession>
<dbReference type="NCBIfam" id="TIGR01410">
    <property type="entry name" value="tatB"/>
    <property type="match status" value="1"/>
</dbReference>
<keyword evidence="2 9" id="KW-0813">Transport</keyword>
<comment type="subunit">
    <text evidence="9">The Tat system comprises two distinct complexes: a TatABC complex, containing multiple copies of TatA, TatB and TatC subunits, and a separate TatA complex, containing only TatA subunits. Substrates initially bind to the TatABC complex, which probably triggers association of the separate TatA complex to form the active translocon.</text>
</comment>
<evidence type="ECO:0000313" key="13">
    <source>
        <dbReference type="Proteomes" id="UP000515292"/>
    </source>
</evidence>
<evidence type="ECO:0000256" key="9">
    <source>
        <dbReference type="HAMAP-Rule" id="MF_00237"/>
    </source>
</evidence>
<dbReference type="RefSeq" id="WP_182296373.1">
    <property type="nucleotide sequence ID" value="NZ_CP059851.1"/>
</dbReference>
<proteinExistence type="inferred from homology"/>
<dbReference type="PANTHER" id="PTHR33162">
    <property type="entry name" value="SEC-INDEPENDENT PROTEIN TRANSLOCASE PROTEIN TATA, CHLOROPLASTIC"/>
    <property type="match status" value="1"/>
</dbReference>
<evidence type="ECO:0000256" key="8">
    <source>
        <dbReference type="ARBA" id="ARBA00023136"/>
    </source>
</evidence>
<feature type="region of interest" description="Disordered" evidence="10">
    <location>
        <begin position="70"/>
        <end position="121"/>
    </location>
</feature>
<protein>
    <recommendedName>
        <fullName evidence="9">Sec-independent protein translocase protein TatB</fullName>
    </recommendedName>
</protein>
<keyword evidence="4 9" id="KW-0812">Transmembrane</keyword>
<comment type="similarity">
    <text evidence="9">Belongs to the TatB family.</text>
</comment>
<keyword evidence="8 9" id="KW-0472">Membrane</keyword>
<organism evidence="12 13">
    <name type="scientific">Sandaracinobacteroides saxicola</name>
    <dbReference type="NCBI Taxonomy" id="2759707"/>
    <lineage>
        <taxon>Bacteria</taxon>
        <taxon>Pseudomonadati</taxon>
        <taxon>Pseudomonadota</taxon>
        <taxon>Alphaproteobacteria</taxon>
        <taxon>Sphingomonadales</taxon>
        <taxon>Sphingosinicellaceae</taxon>
        <taxon>Sandaracinobacteroides</taxon>
    </lineage>
</organism>
<dbReference type="InterPro" id="IPR018448">
    <property type="entry name" value="TatB"/>
</dbReference>
<feature type="transmembrane region" description="Helical" evidence="11">
    <location>
        <begin position="6"/>
        <end position="22"/>
    </location>
</feature>
<keyword evidence="3 9" id="KW-1003">Cell membrane</keyword>
<evidence type="ECO:0000256" key="1">
    <source>
        <dbReference type="ARBA" id="ARBA00004167"/>
    </source>
</evidence>
<dbReference type="GO" id="GO:0008320">
    <property type="term" value="F:protein transmembrane transporter activity"/>
    <property type="evidence" value="ECO:0007669"/>
    <property type="project" value="UniProtKB-UniRule"/>
</dbReference>
<evidence type="ECO:0000256" key="4">
    <source>
        <dbReference type="ARBA" id="ARBA00022692"/>
    </source>
</evidence>
<evidence type="ECO:0000256" key="5">
    <source>
        <dbReference type="ARBA" id="ARBA00022927"/>
    </source>
</evidence>
<dbReference type="PANTHER" id="PTHR33162:SF1">
    <property type="entry name" value="SEC-INDEPENDENT PROTEIN TRANSLOCASE PROTEIN TATA, CHLOROPLASTIC"/>
    <property type="match status" value="1"/>
</dbReference>
<name>A0A7G5IHY1_9SPHN</name>
<dbReference type="EMBL" id="CP059851">
    <property type="protein sequence ID" value="QMW22973.1"/>
    <property type="molecule type" value="Genomic_DNA"/>
</dbReference>
<dbReference type="HAMAP" id="MF_00237">
    <property type="entry name" value="TatB"/>
    <property type="match status" value="1"/>
</dbReference>
<sequence length="121" mass="13233">MLDIGYSELLLIAIVALVVIGPKDLPRVLRQVGQWVNKARGMARHVRSGFDTMMREAELEEMQKQWAAQNAAIMANNPSPAERERKGPAAQPWEGEEQHLPSPSGEGPGVGTSVEEAPPRP</sequence>
<comment type="function">
    <text evidence="9">Part of the twin-arginine translocation (Tat) system that transports large folded proteins containing a characteristic twin-arginine motif in their signal peptide across membranes. Together with TatC, TatB is part of a receptor directly interacting with Tat signal peptides. TatB may form an oligomeric binding site that transiently accommodates folded Tat precursor proteins before their translocation.</text>
</comment>
<keyword evidence="7 9" id="KW-0811">Translocation</keyword>
<evidence type="ECO:0000313" key="12">
    <source>
        <dbReference type="EMBL" id="QMW22973.1"/>
    </source>
</evidence>
<evidence type="ECO:0000256" key="6">
    <source>
        <dbReference type="ARBA" id="ARBA00022989"/>
    </source>
</evidence>
<reference evidence="12 13" key="1">
    <citation type="submission" date="2020-07" db="EMBL/GenBank/DDBJ databases">
        <title>Complete genome sequence for Sandaracinobacter sp. M6.</title>
        <authorList>
            <person name="Tang Y."/>
            <person name="Liu Q."/>
            <person name="Guo Z."/>
            <person name="Lei P."/>
            <person name="Huang B."/>
        </authorList>
    </citation>
    <scope>NUCLEOTIDE SEQUENCE [LARGE SCALE GENOMIC DNA]</scope>
    <source>
        <strain evidence="12 13">M6</strain>
    </source>
</reference>
<keyword evidence="13" id="KW-1185">Reference proteome</keyword>
<keyword evidence="5 9" id="KW-0653">Protein transport</keyword>
<dbReference type="Proteomes" id="UP000515292">
    <property type="component" value="Chromosome"/>
</dbReference>
<evidence type="ECO:0000256" key="2">
    <source>
        <dbReference type="ARBA" id="ARBA00022448"/>
    </source>
</evidence>
<gene>
    <name evidence="9 12" type="primary">tatB</name>
    <name evidence="12" type="ORF">H3309_00195</name>
</gene>
<evidence type="ECO:0000256" key="7">
    <source>
        <dbReference type="ARBA" id="ARBA00023010"/>
    </source>
</evidence>
<evidence type="ECO:0000256" key="10">
    <source>
        <dbReference type="SAM" id="MobiDB-lite"/>
    </source>
</evidence>
<dbReference type="Gene3D" id="1.20.5.3310">
    <property type="match status" value="1"/>
</dbReference>
<dbReference type="AlphaFoldDB" id="A0A7G5IHY1"/>
<dbReference type="GO" id="GO:0043953">
    <property type="term" value="P:protein transport by the Tat complex"/>
    <property type="evidence" value="ECO:0007669"/>
    <property type="project" value="UniProtKB-UniRule"/>
</dbReference>
<keyword evidence="6 9" id="KW-1133">Transmembrane helix</keyword>
<evidence type="ECO:0000256" key="3">
    <source>
        <dbReference type="ARBA" id="ARBA00022475"/>
    </source>
</evidence>
<comment type="subcellular location">
    <subcellularLocation>
        <location evidence="9">Cell membrane</location>
        <topology evidence="9">Single-pass membrane protein</topology>
    </subcellularLocation>
    <subcellularLocation>
        <location evidence="1">Membrane</location>
        <topology evidence="1">Single-pass membrane protein</topology>
    </subcellularLocation>
</comment>
<dbReference type="Pfam" id="PF02416">
    <property type="entry name" value="TatA_B_E"/>
    <property type="match status" value="1"/>
</dbReference>
<dbReference type="InterPro" id="IPR003369">
    <property type="entry name" value="TatA/B/E"/>
</dbReference>
<dbReference type="KEGG" id="sand:H3309_00195"/>
<evidence type="ECO:0000256" key="11">
    <source>
        <dbReference type="SAM" id="Phobius"/>
    </source>
</evidence>
<dbReference type="GO" id="GO:0033281">
    <property type="term" value="C:TAT protein transport complex"/>
    <property type="evidence" value="ECO:0007669"/>
    <property type="project" value="UniProtKB-UniRule"/>
</dbReference>
<dbReference type="PRINTS" id="PR01506">
    <property type="entry name" value="TATBPROTEIN"/>
</dbReference>